<gene>
    <name evidence="1" type="ORF">ACFO6V_26245</name>
</gene>
<evidence type="ECO:0000313" key="1">
    <source>
        <dbReference type="EMBL" id="MFC4631769.1"/>
    </source>
</evidence>
<comment type="caution">
    <text evidence="1">The sequence shown here is derived from an EMBL/GenBank/DDBJ whole genome shotgun (WGS) entry which is preliminary data.</text>
</comment>
<protein>
    <submittedName>
        <fullName evidence="1">XamI family restriction endonuclease</fullName>
        <ecNumber evidence="1">3.1.21.-</ecNumber>
    </submittedName>
</protein>
<accession>A0ABV9HNF4</accession>
<keyword evidence="1" id="KW-0255">Endonuclease</keyword>
<dbReference type="InterPro" id="IPR019072">
    <property type="entry name" value="Restrct_endonuc_II_XamI"/>
</dbReference>
<keyword evidence="1" id="KW-0378">Hydrolase</keyword>
<dbReference type="EMBL" id="JBHSFI010000009">
    <property type="protein sequence ID" value="MFC4631769.1"/>
    <property type="molecule type" value="Genomic_DNA"/>
</dbReference>
<dbReference type="Pfam" id="PF09572">
    <property type="entry name" value="RE_XamI"/>
    <property type="match status" value="1"/>
</dbReference>
<organism evidence="1 2">
    <name type="scientific">Promicromonospora alba</name>
    <dbReference type="NCBI Taxonomy" id="1616110"/>
    <lineage>
        <taxon>Bacteria</taxon>
        <taxon>Bacillati</taxon>
        <taxon>Actinomycetota</taxon>
        <taxon>Actinomycetes</taxon>
        <taxon>Micrococcales</taxon>
        <taxon>Promicromonosporaceae</taxon>
        <taxon>Promicromonospora</taxon>
    </lineage>
</organism>
<dbReference type="GO" id="GO:0004519">
    <property type="term" value="F:endonuclease activity"/>
    <property type="evidence" value="ECO:0007669"/>
    <property type="project" value="UniProtKB-KW"/>
</dbReference>
<keyword evidence="2" id="KW-1185">Reference proteome</keyword>
<sequence>MPFLTPPAWTDADLKAGRNRAEALFTEQRREEGPRSFERMYERLRPQVEGLFNASEDLRHLDANVFRNDPGAWQVSRYVTGPPISQEDLWTLVGGPKFKRVPPEYADATAEAIRVVLDPIRFPWLREGRAPTAEERERAIVATGLLWATQQLGTERRGEASTRQEMATGAALAAGQLTFDASRKRVEFVDDMARGTYSKERVIAAAKCDVPARLHDGRLFALECKVSNGPKNGWKRVNREVAGKATGWRAHFGANLVAGVVLAGVFDLSALVSARDQGVVIFWEHDLESLTEFVSTAS</sequence>
<name>A0ABV9HNF4_9MICO</name>
<dbReference type="GO" id="GO:0016787">
    <property type="term" value="F:hydrolase activity"/>
    <property type="evidence" value="ECO:0007669"/>
    <property type="project" value="UniProtKB-KW"/>
</dbReference>
<proteinExistence type="predicted"/>
<reference evidence="2" key="1">
    <citation type="journal article" date="2019" name="Int. J. Syst. Evol. Microbiol.">
        <title>The Global Catalogue of Microorganisms (GCM) 10K type strain sequencing project: providing services to taxonomists for standard genome sequencing and annotation.</title>
        <authorList>
            <consortium name="The Broad Institute Genomics Platform"/>
            <consortium name="The Broad Institute Genome Sequencing Center for Infectious Disease"/>
            <person name="Wu L."/>
            <person name="Ma J."/>
        </authorList>
    </citation>
    <scope>NUCLEOTIDE SEQUENCE [LARGE SCALE GENOMIC DNA]</scope>
    <source>
        <strain evidence="2">CCUG 42722</strain>
    </source>
</reference>
<dbReference type="RefSeq" id="WP_377141599.1">
    <property type="nucleotide sequence ID" value="NZ_JBHSFI010000009.1"/>
</dbReference>
<keyword evidence="1" id="KW-0540">Nuclease</keyword>
<evidence type="ECO:0000313" key="2">
    <source>
        <dbReference type="Proteomes" id="UP001596011"/>
    </source>
</evidence>
<dbReference type="Proteomes" id="UP001596011">
    <property type="component" value="Unassembled WGS sequence"/>
</dbReference>
<dbReference type="EC" id="3.1.21.-" evidence="1"/>